<dbReference type="InterPro" id="IPR001680">
    <property type="entry name" value="WD40_rpt"/>
</dbReference>
<dbReference type="Proteomes" id="UP001470230">
    <property type="component" value="Unassembled WGS sequence"/>
</dbReference>
<dbReference type="Gene3D" id="1.10.1540.10">
    <property type="entry name" value="BEACH domain"/>
    <property type="match status" value="1"/>
</dbReference>
<dbReference type="SUPFAM" id="SSF81837">
    <property type="entry name" value="BEACH domain"/>
    <property type="match status" value="1"/>
</dbReference>
<reference evidence="6 7" key="1">
    <citation type="submission" date="2024-04" db="EMBL/GenBank/DDBJ databases">
        <title>Tritrichomonas musculus Genome.</title>
        <authorList>
            <person name="Alves-Ferreira E."/>
            <person name="Grigg M."/>
            <person name="Lorenzi H."/>
            <person name="Galac M."/>
        </authorList>
    </citation>
    <scope>NUCLEOTIDE SEQUENCE [LARGE SCALE GENOMIC DNA]</scope>
    <source>
        <strain evidence="6 7">EAF2021</strain>
    </source>
</reference>
<evidence type="ECO:0000313" key="6">
    <source>
        <dbReference type="EMBL" id="KAK8898957.1"/>
    </source>
</evidence>
<evidence type="ECO:0000313" key="7">
    <source>
        <dbReference type="Proteomes" id="UP001470230"/>
    </source>
</evidence>
<dbReference type="SMART" id="SM01026">
    <property type="entry name" value="Beach"/>
    <property type="match status" value="1"/>
</dbReference>
<dbReference type="SUPFAM" id="SSF50729">
    <property type="entry name" value="PH domain-like"/>
    <property type="match status" value="1"/>
</dbReference>
<name>A0ABR2L6J0_9EUKA</name>
<dbReference type="InterPro" id="IPR019775">
    <property type="entry name" value="WD40_repeat_CS"/>
</dbReference>
<dbReference type="SUPFAM" id="SSF50978">
    <property type="entry name" value="WD40 repeat-like"/>
    <property type="match status" value="1"/>
</dbReference>
<evidence type="ECO:0008006" key="8">
    <source>
        <dbReference type="Google" id="ProtNLM"/>
    </source>
</evidence>
<dbReference type="Pfam" id="PF02138">
    <property type="entry name" value="Beach"/>
    <property type="match status" value="1"/>
</dbReference>
<dbReference type="PANTHER" id="PTHR13743:SF112">
    <property type="entry name" value="BEACH DOMAIN-CONTAINING PROTEIN"/>
    <property type="match status" value="1"/>
</dbReference>
<evidence type="ECO:0000259" key="5">
    <source>
        <dbReference type="PROSITE" id="PS51783"/>
    </source>
</evidence>
<dbReference type="PANTHER" id="PTHR13743">
    <property type="entry name" value="BEIGE/BEACH-RELATED"/>
    <property type="match status" value="1"/>
</dbReference>
<feature type="domain" description="BEACH-type PH" evidence="5">
    <location>
        <begin position="1440"/>
        <end position="1562"/>
    </location>
</feature>
<dbReference type="SMART" id="SM00320">
    <property type="entry name" value="WD40"/>
    <property type="match status" value="2"/>
</dbReference>
<accession>A0ABR2L6J0</accession>
<feature type="repeat" description="WD" evidence="3">
    <location>
        <begin position="1978"/>
        <end position="2003"/>
    </location>
</feature>
<keyword evidence="2" id="KW-0677">Repeat</keyword>
<dbReference type="InterPro" id="IPR023362">
    <property type="entry name" value="PH-BEACH_dom"/>
</dbReference>
<dbReference type="InterPro" id="IPR050865">
    <property type="entry name" value="BEACH_Domain"/>
</dbReference>
<dbReference type="CDD" id="cd06071">
    <property type="entry name" value="Beach"/>
    <property type="match status" value="1"/>
</dbReference>
<protein>
    <recommendedName>
        <fullName evidence="8">Beige/BEACH domain containing protein</fullName>
    </recommendedName>
</protein>
<evidence type="ECO:0000256" key="3">
    <source>
        <dbReference type="PROSITE-ProRule" id="PRU00221"/>
    </source>
</evidence>
<dbReference type="PROSITE" id="PS51783">
    <property type="entry name" value="PH_BEACH"/>
    <property type="match status" value="1"/>
</dbReference>
<dbReference type="PROSITE" id="PS00678">
    <property type="entry name" value="WD_REPEATS_1"/>
    <property type="match status" value="1"/>
</dbReference>
<dbReference type="InterPro" id="IPR015943">
    <property type="entry name" value="WD40/YVTN_repeat-like_dom_sf"/>
</dbReference>
<proteinExistence type="predicted"/>
<dbReference type="InterPro" id="IPR036322">
    <property type="entry name" value="WD40_repeat_dom_sf"/>
</dbReference>
<dbReference type="InterPro" id="IPR013320">
    <property type="entry name" value="ConA-like_dom_sf"/>
</dbReference>
<dbReference type="InterPro" id="IPR036372">
    <property type="entry name" value="BEACH_dom_sf"/>
</dbReference>
<evidence type="ECO:0000256" key="1">
    <source>
        <dbReference type="ARBA" id="ARBA00022574"/>
    </source>
</evidence>
<evidence type="ECO:0000259" key="4">
    <source>
        <dbReference type="PROSITE" id="PS50197"/>
    </source>
</evidence>
<keyword evidence="7" id="KW-1185">Reference proteome</keyword>
<sequence length="2231" mass="261085">MSKTKTFTQILNFIENTEVVLTECPLLSDENVAFYKTVNADNYFQNFDYLLYIDDTFDFGQIDFLQIKKDEIFQLQKLYNTKVDKQKKLLILILLLIVLKQNAYYDIFDVNNEKYKLLFDPLFLPKNPKEKCFLQLIQYINKFLVDEFNNHPSEVIDSIYAHFKQMKDDCSIYNFLPFFLQILKDSDKELIQKFTDSDLFNEIIRISKNELPIYDFYRHIISMIPEVAFSNNFITVTLQDNFFDELKNQSIVISFERAINCLSDNNPITKEILIVFSSIIEDACKGDRSQLIYGLNTCIINLFNIISPEVDISNFLKAIATFAITDKNEESFEFTINLIRKLIIQRASFIFKLRNDKNFFDILAQYKKPFKFNTLFSLATCEMKYIPKQHRFIRLYQAIDLLLRLLPNIPDEETMIANSLFELSQNPGNIIELDHAKVSDFIIKRFPVIQDNEELREKYLNLFSIITSEAFDNTKFYSTIELVKNSEFKYSSEIFEILNKHLLSYIRNESLKDNSYMTFLYRCERLKLYNVPFSFFRFDNQTGCGIITPKMNLSGNFTFCFWVRLNDLDSDVDTPLIFFDHDKYHLDLYFLKNKIYMKYYHNVQSNEVKEIQPATDFDYTFEQGRWYFLCFSFKRGLLNNYVLSLDLFDDNSNKVSNKINFAFNTGEYKLYICRRPLLSKHEIDQPSLICDMSAFLFLSELVDFLNVRQNLIQYLSSNDRNCNKFDNLLCLFNPLESQDNFCFNVNKNTLRTPISGRTIPIITIFRDVIQNIGAINTLLPLINLISNDNDIEKAKKNLHFILSILANAINICELSFVKSRFFELLASFLYHCEKLIDVNIIKDLFLMFTKIHHPELQKSMIKSIYLNSEFLSRVDETIWPIIFSYSPLFLYDSREYHFNVVIEDLSLIIYRGVTYHDQISQQSKYFWNFLKKLCCDSPNDGNIQILTELLCSSKSEYIVLNILNILFDILYSKAEFNRSDFNFTPYIIVISRFHDSIDILELTLKIIQIVAKKIDLGKKLYSTVYQLIIVFNPSEKVLQESLEHICNMVLHMIMEEDIISFLPFLVTLLKRSNSLKLNQTICNNFVRTKSNIQATISTFPSWTYWLTNFYLQAFNPNENANSTEFADLCITSIDNTKHMIELLDFLDYYNGTSPKGILYNNEQNVSIDFTEVKEKILIYLISNDPNFMKNYSSYIYNFILFAVKNLRKTSNQSGFGGFIAELSNELDCDVSLRKSIDKELIKIMIRKTNANLKITKVQICEGKIEVPLKDAKTYLFSLLEKEPIENKEAETKEESNAKVEKYTKISNDILTKCLPAYKAIVIHKYQAINKDLSESFQFKRQYPDNEKSDAPIEEKLLYVYDPDKFEHYISNYPHFLTEQETKLKNDNNFLSKLKDSFLKIISKTPGPWENVNKQSEIKRFKMMNRVTKTGKKLMMKINNKFNDHSDASSNRGNNKIINENEKLVYKTLETLPFTSKHNNFKTKVVINSPSKQEDGTLLATETFITLNTETKNVCIYWEEVEFILNRRISHVENSCEIFKNNGRSYFVVFTECERKSFYSYIDKLKLSYEYQKSGTKFDFFGSLRVVCKGVYQNKKSSAIVQDLDLVNLWKKRSISTFSYLYYLNMLSGRTYNDLRQYPIFPFIITKSSDCFFLKDEQFYRDFSTPVSALNKEKLKNSVHGKYKEFPEDEIPYLFGELPSSALVVAWYLVRVEPYTTIHVTQFQNNGIYPRFDLPDRIFKSINSVIEYSKEFIPEFFYTPNLLVNENEFDLGVGSDHVRIQNVILPEWSRNSHCFISILRLMLEGTIADHSISKWIDIMFGTKRRTVECEGKEYNLYKSYSFPETPNPDFNQEVIQFGSMPEQLFTDLHPSRNEPSNVDTFEIPVSTTDFDNKTRFIKNILVSSDSSKALEIRMSTRETSQIYLPNICGDILCYSKCLNLAIFGTKKDPFLTVFNVSTKTSKTMFHIPSIITSVALAGGRLLVIGGRDCSIRVWDLSAVSTSQISSSCYHSDWINSIGCCYDNGILVSSDRMMTLVFETLVDHVFINSISLKVIKNKFNSLATTDANIDNDIELKNMISPFIRREDLLKDIEEFKQFKFKEENEFIVPEICVFKSGVVVVSQRNFILFFDHQGRVMSIKCFEEDILEMHKCYDVDTREFLIIGMNHVKIFVFDISLLTVVAIYDTDFHSISTLQTNCSFVTYYQGKVKNFNFSEYKSLMIKFQNVNPAHISK</sequence>
<keyword evidence="1 3" id="KW-0853">WD repeat</keyword>
<feature type="domain" description="BEACH" evidence="4">
    <location>
        <begin position="1594"/>
        <end position="1871"/>
    </location>
</feature>
<dbReference type="EMBL" id="JAPFFF010000001">
    <property type="protein sequence ID" value="KAK8898957.1"/>
    <property type="molecule type" value="Genomic_DNA"/>
</dbReference>
<evidence type="ECO:0000256" key="2">
    <source>
        <dbReference type="ARBA" id="ARBA00022737"/>
    </source>
</evidence>
<dbReference type="PROSITE" id="PS50197">
    <property type="entry name" value="BEACH"/>
    <property type="match status" value="1"/>
</dbReference>
<dbReference type="SUPFAM" id="SSF49899">
    <property type="entry name" value="Concanavalin A-like lectins/glucanases"/>
    <property type="match status" value="1"/>
</dbReference>
<comment type="caution">
    <text evidence="6">The sequence shown here is derived from an EMBL/GenBank/DDBJ whole genome shotgun (WGS) entry which is preliminary data.</text>
</comment>
<organism evidence="6 7">
    <name type="scientific">Tritrichomonas musculus</name>
    <dbReference type="NCBI Taxonomy" id="1915356"/>
    <lineage>
        <taxon>Eukaryota</taxon>
        <taxon>Metamonada</taxon>
        <taxon>Parabasalia</taxon>
        <taxon>Tritrichomonadida</taxon>
        <taxon>Tritrichomonadidae</taxon>
        <taxon>Tritrichomonas</taxon>
    </lineage>
</organism>
<gene>
    <name evidence="6" type="ORF">M9Y10_001252</name>
</gene>
<dbReference type="InterPro" id="IPR000409">
    <property type="entry name" value="BEACH_dom"/>
</dbReference>
<dbReference type="Gene3D" id="2.130.10.10">
    <property type="entry name" value="YVTN repeat-like/Quinoprotein amine dehydrogenase"/>
    <property type="match status" value="1"/>
</dbReference>
<dbReference type="PROSITE" id="PS50082">
    <property type="entry name" value="WD_REPEATS_2"/>
    <property type="match status" value="1"/>
</dbReference>